<reference evidence="3 4" key="1">
    <citation type="submission" date="2020-08" db="EMBL/GenBank/DDBJ databases">
        <authorList>
            <person name="Koutsovoulos G."/>
            <person name="Danchin GJ E."/>
        </authorList>
    </citation>
    <scope>NUCLEOTIDE SEQUENCE [LARGE SCALE GENOMIC DNA]</scope>
</reference>
<comment type="caution">
    <text evidence="3">The sequence shown here is derived from an EMBL/GenBank/DDBJ whole genome shotgun (WGS) entry which is preliminary data.</text>
</comment>
<dbReference type="Pfam" id="PF01400">
    <property type="entry name" value="Astacin"/>
    <property type="match status" value="1"/>
</dbReference>
<dbReference type="EMBL" id="CAJEWN010000058">
    <property type="protein sequence ID" value="CAD2155227.1"/>
    <property type="molecule type" value="Genomic_DNA"/>
</dbReference>
<evidence type="ECO:0000256" key="1">
    <source>
        <dbReference type="PROSITE-ProRule" id="PRU01211"/>
    </source>
</evidence>
<name>A0A6V7UDY8_MELEN</name>
<dbReference type="InterPro" id="IPR024079">
    <property type="entry name" value="MetalloPept_cat_dom_sf"/>
</dbReference>
<dbReference type="SUPFAM" id="SSF55486">
    <property type="entry name" value="Metalloproteases ('zincins'), catalytic domain"/>
    <property type="match status" value="1"/>
</dbReference>
<dbReference type="GO" id="GO:0006508">
    <property type="term" value="P:proteolysis"/>
    <property type="evidence" value="ECO:0007669"/>
    <property type="project" value="InterPro"/>
</dbReference>
<dbReference type="PANTHER" id="PTHR10127">
    <property type="entry name" value="DISCOIDIN, CUB, EGF, LAMININ , AND ZINC METALLOPROTEASE DOMAIN CONTAINING"/>
    <property type="match status" value="1"/>
</dbReference>
<protein>
    <recommendedName>
        <fullName evidence="2">Peptidase M12A domain-containing protein</fullName>
    </recommendedName>
</protein>
<evidence type="ECO:0000313" key="3">
    <source>
        <dbReference type="EMBL" id="CAD2155227.1"/>
    </source>
</evidence>
<feature type="domain" description="Peptidase M12A" evidence="2">
    <location>
        <begin position="1"/>
        <end position="85"/>
    </location>
</feature>
<dbReference type="GO" id="GO:0004222">
    <property type="term" value="F:metalloendopeptidase activity"/>
    <property type="evidence" value="ECO:0007669"/>
    <property type="project" value="InterPro"/>
</dbReference>
<gene>
    <name evidence="3" type="ORF">MENT_LOCUS11797</name>
</gene>
<dbReference type="Proteomes" id="UP000580250">
    <property type="component" value="Unassembled WGS sequence"/>
</dbReference>
<dbReference type="Gene3D" id="3.40.390.10">
    <property type="entry name" value="Collagenase (Catalytic Domain)"/>
    <property type="match status" value="1"/>
</dbReference>
<proteinExistence type="predicted"/>
<comment type="caution">
    <text evidence="1">Lacks conserved residue(s) required for the propagation of feature annotation.</text>
</comment>
<dbReference type="OrthoDB" id="5862166at2759"/>
<dbReference type="PROSITE" id="PS51864">
    <property type="entry name" value="ASTACIN"/>
    <property type="match status" value="1"/>
</dbReference>
<dbReference type="InterPro" id="IPR001506">
    <property type="entry name" value="Peptidase_M12A"/>
</dbReference>
<dbReference type="AlphaFoldDB" id="A0A6V7UDY8"/>
<organism evidence="3 4">
    <name type="scientific">Meloidogyne enterolobii</name>
    <name type="common">Root-knot nematode worm</name>
    <name type="synonym">Meloidogyne mayaguensis</name>
    <dbReference type="NCBI Taxonomy" id="390850"/>
    <lineage>
        <taxon>Eukaryota</taxon>
        <taxon>Metazoa</taxon>
        <taxon>Ecdysozoa</taxon>
        <taxon>Nematoda</taxon>
        <taxon>Chromadorea</taxon>
        <taxon>Rhabditida</taxon>
        <taxon>Tylenchina</taxon>
        <taxon>Tylenchomorpha</taxon>
        <taxon>Tylenchoidea</taxon>
        <taxon>Meloidogynidae</taxon>
        <taxon>Meloidogyninae</taxon>
        <taxon>Meloidogyne</taxon>
    </lineage>
</organism>
<accession>A0A6V7UDY8</accession>
<evidence type="ECO:0000259" key="2">
    <source>
        <dbReference type="PROSITE" id="PS51864"/>
    </source>
</evidence>
<sequence length="85" mass="10256">MHAVGFFHEQSRHDRDQYIQILWSNVLRGADDQFEKYGFNSIDQASFIENGVRNFRKDNNKVTRFRNNLPERLKAYEVLEDKYTK</sequence>
<evidence type="ECO:0000313" key="4">
    <source>
        <dbReference type="Proteomes" id="UP000580250"/>
    </source>
</evidence>
<dbReference type="PANTHER" id="PTHR10127:SF818">
    <property type="entry name" value="ZINC METALLOPROTEINASE NAS-4"/>
    <property type="match status" value="1"/>
</dbReference>